<name>A0ABU5TR58_9CYAN</name>
<organism evidence="3 4">
    <name type="scientific">Pseudanabaena galeata UHCC 0370</name>
    <dbReference type="NCBI Taxonomy" id="3110310"/>
    <lineage>
        <taxon>Bacteria</taxon>
        <taxon>Bacillati</taxon>
        <taxon>Cyanobacteriota</taxon>
        <taxon>Cyanophyceae</taxon>
        <taxon>Pseudanabaenales</taxon>
        <taxon>Pseudanabaenaceae</taxon>
        <taxon>Pseudanabaena</taxon>
    </lineage>
</organism>
<keyword evidence="4" id="KW-1185">Reference proteome</keyword>
<accession>A0ABU5TR58</accession>
<dbReference type="Pfam" id="PF00350">
    <property type="entry name" value="Dynamin_N"/>
    <property type="match status" value="1"/>
</dbReference>
<dbReference type="EMBL" id="JAYGIE010000126">
    <property type="protein sequence ID" value="MEA5480468.1"/>
    <property type="molecule type" value="Genomic_DNA"/>
</dbReference>
<gene>
    <name evidence="3" type="ORF">VB774_22775</name>
</gene>
<dbReference type="RefSeq" id="WP_323263448.1">
    <property type="nucleotide sequence ID" value="NZ_JAYGIE010000126.1"/>
</dbReference>
<dbReference type="PANTHER" id="PTHR43681:SF1">
    <property type="entry name" value="SARCALUMENIN"/>
    <property type="match status" value="1"/>
</dbReference>
<evidence type="ECO:0000259" key="2">
    <source>
        <dbReference type="Pfam" id="PF00350"/>
    </source>
</evidence>
<sequence>MDKIASQEISENIEAMLRCDEQLQFVQKVLQRADILTSLRDELNHQIARIRDRQKDPNLYLAVIGEFSSGKSTFINALLKDDLLKTSALVATAVATKIRHGNDLGVEAHFSGSRSGIVKTQANSKVVNVPWLPSAERIDVKHFIRMITSEEEIAKDVVDIKIEHPASFLANGVVIIDTPGTNADNSVHGAITQGVVKQEADLAIIIISATVPLSQTLADFLSNSLKPYLHRCVFVVTRVDAIKPQELSMLLQDLRSRIVDKLGISPPVLYSCSAQVVLDMLNEEPVLEHLQVWQERFTALEKIIVERLSRERTLSIAESLLRLLTQLFEQLDTHLRSQWQQYETHQVKIKRETIPNLSEFTAEQYSICEKKLRNSISTYQSRTANCVESHRESVVNKIRSELFSLMSEDSLTKFLKDQAQNLLTENQGKLQQDLQPLTDKLAEDAVAVGNIFDQKFSEVYRRLQSIGGRLEASTNASYSFQSNLSNVAISAQSLTQKIDSSDGTKMGLGATAGAMVGTFLLPVPGLGTLVGLAVGTWASRFFMPSLDERKQKLWEQLKPSIDSYFDIVKTQTHQGAMAYTSNLESSLKQRIDSYVKKYRTIIDDILKEQKAELQRLNDLQESTQIDLAEIERRQKRLTEQRQKLALINI</sequence>
<reference evidence="3 4" key="1">
    <citation type="submission" date="2023-12" db="EMBL/GenBank/DDBJ databases">
        <title>Baltic Sea Cyanobacteria.</title>
        <authorList>
            <person name="Delbaje E."/>
            <person name="Fewer D.P."/>
            <person name="Shishido T.K."/>
        </authorList>
    </citation>
    <scope>NUCLEOTIDE SEQUENCE [LARGE SCALE GENOMIC DNA]</scope>
    <source>
        <strain evidence="3 4">UHCC 0370</strain>
    </source>
</reference>
<protein>
    <submittedName>
        <fullName evidence="3">Dynamin family protein</fullName>
    </submittedName>
</protein>
<dbReference type="InterPro" id="IPR045063">
    <property type="entry name" value="Dynamin_N"/>
</dbReference>
<dbReference type="Proteomes" id="UP001301388">
    <property type="component" value="Unassembled WGS sequence"/>
</dbReference>
<dbReference type="SUPFAM" id="SSF52540">
    <property type="entry name" value="P-loop containing nucleoside triphosphate hydrolases"/>
    <property type="match status" value="1"/>
</dbReference>
<keyword evidence="1" id="KW-0175">Coiled coil</keyword>
<proteinExistence type="predicted"/>
<feature type="domain" description="Dynamin N-terminal" evidence="2">
    <location>
        <begin position="61"/>
        <end position="238"/>
    </location>
</feature>
<dbReference type="InterPro" id="IPR051943">
    <property type="entry name" value="TRAFAC_Dynamin-like_GTPase"/>
</dbReference>
<evidence type="ECO:0000313" key="3">
    <source>
        <dbReference type="EMBL" id="MEA5480468.1"/>
    </source>
</evidence>
<evidence type="ECO:0000313" key="4">
    <source>
        <dbReference type="Proteomes" id="UP001301388"/>
    </source>
</evidence>
<evidence type="ECO:0000256" key="1">
    <source>
        <dbReference type="SAM" id="Coils"/>
    </source>
</evidence>
<dbReference type="InterPro" id="IPR027417">
    <property type="entry name" value="P-loop_NTPase"/>
</dbReference>
<dbReference type="PANTHER" id="PTHR43681">
    <property type="entry name" value="TRANSMEMBRANE GTPASE FZO"/>
    <property type="match status" value="1"/>
</dbReference>
<feature type="coiled-coil region" evidence="1">
    <location>
        <begin position="602"/>
        <end position="647"/>
    </location>
</feature>
<dbReference type="Gene3D" id="3.40.50.300">
    <property type="entry name" value="P-loop containing nucleotide triphosphate hydrolases"/>
    <property type="match status" value="1"/>
</dbReference>
<comment type="caution">
    <text evidence="3">The sequence shown here is derived from an EMBL/GenBank/DDBJ whole genome shotgun (WGS) entry which is preliminary data.</text>
</comment>